<dbReference type="Proteomes" id="UP000199147">
    <property type="component" value="Unassembled WGS sequence"/>
</dbReference>
<keyword evidence="8" id="KW-1185">Reference proteome</keyword>
<organism evidence="7 8">
    <name type="scientific">Mycolicibacterium neworleansense</name>
    <dbReference type="NCBI Taxonomy" id="146018"/>
    <lineage>
        <taxon>Bacteria</taxon>
        <taxon>Bacillati</taxon>
        <taxon>Actinomycetota</taxon>
        <taxon>Actinomycetes</taxon>
        <taxon>Mycobacteriales</taxon>
        <taxon>Mycobacteriaceae</taxon>
        <taxon>Mycolicibacterium</taxon>
    </lineage>
</organism>
<dbReference type="PIRSF" id="PIRSF003078">
    <property type="entry name" value="GidB"/>
    <property type="match status" value="1"/>
</dbReference>
<dbReference type="Pfam" id="PF02527">
    <property type="entry name" value="GidB"/>
    <property type="match status" value="1"/>
</dbReference>
<keyword evidence="5 6" id="KW-0949">S-adenosyl-L-methionine</keyword>
<proteinExistence type="inferred from homology"/>
<evidence type="ECO:0000313" key="8">
    <source>
        <dbReference type="Proteomes" id="UP000199147"/>
    </source>
</evidence>
<reference evidence="8" key="1">
    <citation type="submission" date="2015-07" db="EMBL/GenBank/DDBJ databases">
        <authorList>
            <person name="Urmite Genomes"/>
        </authorList>
    </citation>
    <scope>NUCLEOTIDE SEQUENCE [LARGE SCALE GENOMIC DNA]</scope>
    <source>
        <strain evidence="8">type strain: ATCC 49404</strain>
    </source>
</reference>
<comment type="subcellular location">
    <subcellularLocation>
        <location evidence="6">Cytoplasm</location>
    </subcellularLocation>
</comment>
<dbReference type="PANTHER" id="PTHR31760:SF0">
    <property type="entry name" value="S-ADENOSYL-L-METHIONINE-DEPENDENT METHYLTRANSFERASES SUPERFAMILY PROTEIN"/>
    <property type="match status" value="1"/>
</dbReference>
<feature type="binding site" evidence="6">
    <location>
        <position position="145"/>
    </location>
    <ligand>
        <name>S-adenosyl-L-methionine</name>
        <dbReference type="ChEBI" id="CHEBI:59789"/>
    </ligand>
</feature>
<dbReference type="PANTHER" id="PTHR31760">
    <property type="entry name" value="S-ADENOSYL-L-METHIONINE-DEPENDENT METHYLTRANSFERASES SUPERFAMILY PROTEIN"/>
    <property type="match status" value="1"/>
</dbReference>
<comment type="caution">
    <text evidence="6">Lacks conserved residue(s) required for the propagation of feature annotation.</text>
</comment>
<dbReference type="InterPro" id="IPR003682">
    <property type="entry name" value="rRNA_ssu_MeTfrase_G"/>
</dbReference>
<accession>A0A0H5RTF3</accession>
<comment type="similarity">
    <text evidence="6">Belongs to the methyltransferase superfamily. RNA methyltransferase RsmG family.</text>
</comment>
<dbReference type="Gene3D" id="3.40.50.150">
    <property type="entry name" value="Vaccinia Virus protein VP39"/>
    <property type="match status" value="1"/>
</dbReference>
<evidence type="ECO:0000313" key="7">
    <source>
        <dbReference type="EMBL" id="CRZ17223.1"/>
    </source>
</evidence>
<evidence type="ECO:0000256" key="6">
    <source>
        <dbReference type="HAMAP-Rule" id="MF_00074"/>
    </source>
</evidence>
<protein>
    <recommendedName>
        <fullName evidence="6">Ribosomal RNA small subunit methyltransferase G</fullName>
        <ecNumber evidence="6">2.1.1.-</ecNumber>
    </recommendedName>
    <alternativeName>
        <fullName evidence="6">16S rRNA 7-methylguanosine methyltransferase</fullName>
        <shortName evidence="6">16S rRNA m7G methyltransferase</shortName>
    </alternativeName>
</protein>
<name>A0A0H5RTF3_9MYCO</name>
<dbReference type="EMBL" id="CWKH01000002">
    <property type="protein sequence ID" value="CRZ17223.1"/>
    <property type="molecule type" value="Genomic_DNA"/>
</dbReference>
<gene>
    <name evidence="7" type="primary">gidB</name>
    <name evidence="6" type="synonym">rsmG</name>
    <name evidence="7" type="ORF">BN2156_04107</name>
</gene>
<dbReference type="SUPFAM" id="SSF53335">
    <property type="entry name" value="S-adenosyl-L-methionine-dependent methyltransferases"/>
    <property type="match status" value="1"/>
</dbReference>
<evidence type="ECO:0000256" key="3">
    <source>
        <dbReference type="ARBA" id="ARBA00022603"/>
    </source>
</evidence>
<keyword evidence="1 6" id="KW-0963">Cytoplasm</keyword>
<keyword evidence="2 6" id="KW-0698">rRNA processing</keyword>
<sequence length="238" mass="25532">MFHVKHGPVPAAPDAAAGVFGDRLETAERYAAILAGAGVEWGLIGPREVDRLWDRHILNSSALGELLAPDERVADIGSGAGLPGIPLALARPDIHVTLIEPLLRRSEFLREAVAELGLDIAVVRGRAEDSEVRKSVGELDVVTSRAVASLDKLTRWSMPLLRVDGRMLALKGERAEAEIEEHRRVMASLGAVDARVVKCGVNYLNPPVTVVAVRRVAVRPGSRSTGRASGSRGRSGRR</sequence>
<comment type="function">
    <text evidence="6">Specifically methylates the N7 position of a guanine in 16S rRNA.</text>
</comment>
<evidence type="ECO:0000256" key="5">
    <source>
        <dbReference type="ARBA" id="ARBA00022691"/>
    </source>
</evidence>
<dbReference type="STRING" id="146018.BN2156_04107"/>
<evidence type="ECO:0000256" key="2">
    <source>
        <dbReference type="ARBA" id="ARBA00022552"/>
    </source>
</evidence>
<evidence type="ECO:0000256" key="4">
    <source>
        <dbReference type="ARBA" id="ARBA00022679"/>
    </source>
</evidence>
<evidence type="ECO:0000256" key="1">
    <source>
        <dbReference type="ARBA" id="ARBA00022490"/>
    </source>
</evidence>
<feature type="binding site" evidence="6">
    <location>
        <position position="82"/>
    </location>
    <ligand>
        <name>S-adenosyl-L-methionine</name>
        <dbReference type="ChEBI" id="CHEBI:59789"/>
    </ligand>
</feature>
<feature type="binding site" evidence="6">
    <location>
        <begin position="127"/>
        <end position="128"/>
    </location>
    <ligand>
        <name>S-adenosyl-L-methionine</name>
        <dbReference type="ChEBI" id="CHEBI:59789"/>
    </ligand>
</feature>
<dbReference type="GO" id="GO:0005829">
    <property type="term" value="C:cytosol"/>
    <property type="evidence" value="ECO:0007669"/>
    <property type="project" value="TreeGrafter"/>
</dbReference>
<feature type="binding site" evidence="6">
    <location>
        <position position="77"/>
    </location>
    <ligand>
        <name>S-adenosyl-L-methionine</name>
        <dbReference type="ChEBI" id="CHEBI:59789"/>
    </ligand>
</feature>
<dbReference type="CDD" id="cd02440">
    <property type="entry name" value="AdoMet_MTases"/>
    <property type="match status" value="1"/>
</dbReference>
<dbReference type="GO" id="GO:0070043">
    <property type="term" value="F:rRNA (guanine-N7-)-methyltransferase activity"/>
    <property type="evidence" value="ECO:0007669"/>
    <property type="project" value="UniProtKB-UniRule"/>
</dbReference>
<dbReference type="EC" id="2.1.1.-" evidence="6"/>
<keyword evidence="4 6" id="KW-0808">Transferase</keyword>
<dbReference type="InterPro" id="IPR029063">
    <property type="entry name" value="SAM-dependent_MTases_sf"/>
</dbReference>
<dbReference type="NCBIfam" id="TIGR00138">
    <property type="entry name" value="rsmG_gidB"/>
    <property type="match status" value="1"/>
</dbReference>
<dbReference type="HAMAP" id="MF_00074">
    <property type="entry name" value="16SrRNA_methyltr_G"/>
    <property type="match status" value="1"/>
</dbReference>
<keyword evidence="3 6" id="KW-0489">Methyltransferase</keyword>
<dbReference type="RefSeq" id="WP_162490898.1">
    <property type="nucleotide sequence ID" value="NZ_CWKH01000002.1"/>
</dbReference>
<dbReference type="AlphaFoldDB" id="A0A0H5RTF3"/>